<keyword evidence="12" id="KW-1185">Reference proteome</keyword>
<comment type="similarity">
    <text evidence="2">Belongs to the Tom20 family.</text>
</comment>
<evidence type="ECO:0000256" key="3">
    <source>
        <dbReference type="ARBA" id="ARBA00022692"/>
    </source>
</evidence>
<keyword evidence="4" id="KW-1000">Mitochondrion outer membrane</keyword>
<dbReference type="EMBL" id="KQ241760">
    <property type="protein sequence ID" value="KNC84508.1"/>
    <property type="molecule type" value="Genomic_DNA"/>
</dbReference>
<dbReference type="InterPro" id="IPR001214">
    <property type="entry name" value="SET_dom"/>
</dbReference>
<dbReference type="InterPro" id="IPR002056">
    <property type="entry name" value="MAS20"/>
</dbReference>
<feature type="compositionally biased region" description="Basic and acidic residues" evidence="9">
    <location>
        <begin position="455"/>
        <end position="473"/>
    </location>
</feature>
<dbReference type="Gene3D" id="6.10.140.2220">
    <property type="match status" value="1"/>
</dbReference>
<evidence type="ECO:0000256" key="7">
    <source>
        <dbReference type="ARBA" id="ARBA00023136"/>
    </source>
</evidence>
<accession>A0A0L0G8D9</accession>
<organism evidence="11 12">
    <name type="scientific">Sphaeroforma arctica JP610</name>
    <dbReference type="NCBI Taxonomy" id="667725"/>
    <lineage>
        <taxon>Eukaryota</taxon>
        <taxon>Ichthyosporea</taxon>
        <taxon>Ichthyophonida</taxon>
        <taxon>Sphaeroforma</taxon>
    </lineage>
</organism>
<dbReference type="GO" id="GO:0006605">
    <property type="term" value="P:protein targeting"/>
    <property type="evidence" value="ECO:0007669"/>
    <property type="project" value="InterPro"/>
</dbReference>
<name>A0A0L0G8D9_9EUKA</name>
<dbReference type="PANTHER" id="PTHR12197:SF251">
    <property type="entry name" value="EG:BACR7C10.4 PROTEIN"/>
    <property type="match status" value="1"/>
</dbReference>
<dbReference type="InterPro" id="IPR023392">
    <property type="entry name" value="Tom20_dom_sf"/>
</dbReference>
<dbReference type="AlphaFoldDB" id="A0A0L0G8D9"/>
<dbReference type="InterPro" id="IPR046341">
    <property type="entry name" value="SET_dom_sf"/>
</dbReference>
<keyword evidence="6" id="KW-0496">Mitochondrion</keyword>
<dbReference type="STRING" id="667725.A0A0L0G8D9"/>
<keyword evidence="8" id="KW-0175">Coiled coil</keyword>
<dbReference type="SUPFAM" id="SSF82199">
    <property type="entry name" value="SET domain"/>
    <property type="match status" value="1"/>
</dbReference>
<gene>
    <name evidence="11" type="ORF">SARC_03282</name>
</gene>
<dbReference type="CDD" id="cd20071">
    <property type="entry name" value="SET_SMYD"/>
    <property type="match status" value="1"/>
</dbReference>
<sequence>MAYKGVAVAAATAVAVVGTIAYLDHVRTSDPEYRKKVKARKAAAREAKIAALAALKEKAKAEAEAAKAEAAEAAASSDKDAVGAFFVAQMQAGQEALNKGDLDGCATHFANAVTVSETPIDILVYLKQSIPEELFSLMVKKIDPEVLRDKYFDNFPGEDTGLRVEPTDIKYKQNCMFAVKDFAEGDVFHTEKPFLSALLPDMDPAGYCGLCAIVITDVVPCAQNCGQEFYCSTDCRDVAFGSHHAILCSGAKFSDPTDPMAMLVAHTKSTGRKEVLMVGKALAQVFNPKPVRDCTADIAHLSFDEPLPAPNEMVKKEFALLLPVLTAKVEQAEQILTLDSYTAMLSKIKRNAIPFTTHPNPKGLMVKSGHAVYLAGSFMNHSCDPNVKISFVKKTNQIQYTARKAIKAGDEVCFAYNGFSMKKTEERRAELKKAFAFDCMCGKCVPEVPQPKLSMEHLEKKLAEQKKATENMKNKSTPSPEQKAEDELE</sequence>
<dbReference type="Gene3D" id="1.20.960.10">
    <property type="entry name" value="Mitochondrial outer membrane translocase complex, subunit Tom20 domain"/>
    <property type="match status" value="1"/>
</dbReference>
<dbReference type="PANTHER" id="PTHR12197">
    <property type="entry name" value="HISTONE-LYSINE N-METHYLTRANSFERASE SMYD"/>
    <property type="match status" value="1"/>
</dbReference>
<dbReference type="OrthoDB" id="2154253at2759"/>
<evidence type="ECO:0000256" key="1">
    <source>
        <dbReference type="ARBA" id="ARBA00004572"/>
    </source>
</evidence>
<evidence type="ECO:0000256" key="5">
    <source>
        <dbReference type="ARBA" id="ARBA00022989"/>
    </source>
</evidence>
<dbReference type="GeneID" id="25903786"/>
<dbReference type="PRINTS" id="PR00351">
    <property type="entry name" value="OM20RECEPTOR"/>
</dbReference>
<dbReference type="Pfam" id="PF00856">
    <property type="entry name" value="SET"/>
    <property type="match status" value="1"/>
</dbReference>
<dbReference type="Proteomes" id="UP000054560">
    <property type="component" value="Unassembled WGS sequence"/>
</dbReference>
<dbReference type="RefSeq" id="XP_014158410.1">
    <property type="nucleotide sequence ID" value="XM_014302935.1"/>
</dbReference>
<evidence type="ECO:0000256" key="2">
    <source>
        <dbReference type="ARBA" id="ARBA00005792"/>
    </source>
</evidence>
<dbReference type="GO" id="GO:0005742">
    <property type="term" value="C:mitochondrial outer membrane translocase complex"/>
    <property type="evidence" value="ECO:0007669"/>
    <property type="project" value="InterPro"/>
</dbReference>
<dbReference type="eggNOG" id="KOG2084">
    <property type="taxonomic scope" value="Eukaryota"/>
</dbReference>
<reference evidence="11 12" key="1">
    <citation type="submission" date="2011-02" db="EMBL/GenBank/DDBJ databases">
        <title>The Genome Sequence of Sphaeroforma arctica JP610.</title>
        <authorList>
            <consortium name="The Broad Institute Genome Sequencing Platform"/>
            <person name="Russ C."/>
            <person name="Cuomo C."/>
            <person name="Young S.K."/>
            <person name="Zeng Q."/>
            <person name="Gargeya S."/>
            <person name="Alvarado L."/>
            <person name="Berlin A."/>
            <person name="Chapman S.B."/>
            <person name="Chen Z."/>
            <person name="Freedman E."/>
            <person name="Gellesch M."/>
            <person name="Goldberg J."/>
            <person name="Griggs A."/>
            <person name="Gujja S."/>
            <person name="Heilman E."/>
            <person name="Heiman D."/>
            <person name="Howarth C."/>
            <person name="Mehta T."/>
            <person name="Neiman D."/>
            <person name="Pearson M."/>
            <person name="Roberts A."/>
            <person name="Saif S."/>
            <person name="Shea T."/>
            <person name="Shenoy N."/>
            <person name="Sisk P."/>
            <person name="Stolte C."/>
            <person name="Sykes S."/>
            <person name="White J."/>
            <person name="Yandava C."/>
            <person name="Burger G."/>
            <person name="Gray M.W."/>
            <person name="Holland P.W.H."/>
            <person name="King N."/>
            <person name="Lang F.B.F."/>
            <person name="Roger A.J."/>
            <person name="Ruiz-Trillo I."/>
            <person name="Haas B."/>
            <person name="Nusbaum C."/>
            <person name="Birren B."/>
        </authorList>
    </citation>
    <scope>NUCLEOTIDE SEQUENCE [LARGE SCALE GENOMIC DNA]</scope>
    <source>
        <strain evidence="11 12">JP610</strain>
    </source>
</reference>
<evidence type="ECO:0000313" key="11">
    <source>
        <dbReference type="EMBL" id="KNC84508.1"/>
    </source>
</evidence>
<evidence type="ECO:0000256" key="8">
    <source>
        <dbReference type="SAM" id="Coils"/>
    </source>
</evidence>
<dbReference type="InterPro" id="IPR050869">
    <property type="entry name" value="H3K4_H4K5_MeTrfase"/>
</dbReference>
<evidence type="ECO:0000256" key="9">
    <source>
        <dbReference type="SAM" id="MobiDB-lite"/>
    </source>
</evidence>
<dbReference type="Gene3D" id="2.170.270.10">
    <property type="entry name" value="SET domain"/>
    <property type="match status" value="1"/>
</dbReference>
<dbReference type="GO" id="GO:0006886">
    <property type="term" value="P:intracellular protein transport"/>
    <property type="evidence" value="ECO:0007669"/>
    <property type="project" value="InterPro"/>
</dbReference>
<keyword evidence="5" id="KW-1133">Transmembrane helix</keyword>
<dbReference type="PROSITE" id="PS50280">
    <property type="entry name" value="SET"/>
    <property type="match status" value="1"/>
</dbReference>
<evidence type="ECO:0000256" key="4">
    <source>
        <dbReference type="ARBA" id="ARBA00022787"/>
    </source>
</evidence>
<comment type="subcellular location">
    <subcellularLocation>
        <location evidence="1">Mitochondrion outer membrane</location>
        <topology evidence="1">Single-pass membrane protein</topology>
    </subcellularLocation>
</comment>
<evidence type="ECO:0000256" key="6">
    <source>
        <dbReference type="ARBA" id="ARBA00023128"/>
    </source>
</evidence>
<keyword evidence="3" id="KW-0812">Transmembrane</keyword>
<dbReference type="Pfam" id="PF02064">
    <property type="entry name" value="MAS20"/>
    <property type="match status" value="1"/>
</dbReference>
<feature type="domain" description="SET" evidence="10">
    <location>
        <begin position="160"/>
        <end position="417"/>
    </location>
</feature>
<feature type="coiled-coil region" evidence="8">
    <location>
        <begin position="44"/>
        <end position="78"/>
    </location>
</feature>
<dbReference type="GO" id="GO:0005634">
    <property type="term" value="C:nucleus"/>
    <property type="evidence" value="ECO:0007669"/>
    <property type="project" value="TreeGrafter"/>
</dbReference>
<feature type="region of interest" description="Disordered" evidence="9">
    <location>
        <begin position="455"/>
        <end position="489"/>
    </location>
</feature>
<protein>
    <recommendedName>
        <fullName evidence="10">SET domain-containing protein</fullName>
    </recommendedName>
</protein>
<dbReference type="SUPFAM" id="SSF47157">
    <property type="entry name" value="Mitochondrial import receptor subunit Tom20"/>
    <property type="match status" value="1"/>
</dbReference>
<proteinExistence type="inferred from homology"/>
<evidence type="ECO:0000313" key="12">
    <source>
        <dbReference type="Proteomes" id="UP000054560"/>
    </source>
</evidence>
<keyword evidence="7" id="KW-0472">Membrane</keyword>
<evidence type="ECO:0000259" key="10">
    <source>
        <dbReference type="PROSITE" id="PS50280"/>
    </source>
</evidence>
<dbReference type="Gene3D" id="1.10.220.160">
    <property type="match status" value="1"/>
</dbReference>